<dbReference type="InterPro" id="IPR003265">
    <property type="entry name" value="HhH-GPD_domain"/>
</dbReference>
<evidence type="ECO:0000256" key="6">
    <source>
        <dbReference type="ARBA" id="ARBA00022485"/>
    </source>
</evidence>
<keyword evidence="8" id="KW-0227">DNA damage</keyword>
<evidence type="ECO:0000256" key="1">
    <source>
        <dbReference type="ARBA" id="ARBA00000843"/>
    </source>
</evidence>
<dbReference type="SUPFAM" id="SSF48150">
    <property type="entry name" value="DNA-glycosylase"/>
    <property type="match status" value="1"/>
</dbReference>
<dbReference type="Pfam" id="PF00633">
    <property type="entry name" value="HHH"/>
    <property type="match status" value="1"/>
</dbReference>
<dbReference type="Pfam" id="PF00730">
    <property type="entry name" value="HhH-GPD"/>
    <property type="match status" value="1"/>
</dbReference>
<reference evidence="15 16" key="1">
    <citation type="submission" date="2018-03" db="EMBL/GenBank/DDBJ databases">
        <title>Bioinformatic expansion and discovery of thiopeptide antibiotics.</title>
        <authorList>
            <person name="Schwalen C.J."/>
            <person name="Hudson G.A."/>
            <person name="Mitchell D.A."/>
        </authorList>
    </citation>
    <scope>NUCLEOTIDE SEQUENCE [LARGE SCALE GENOMIC DNA]</scope>
    <source>
        <strain evidence="15 16">ATCC 21389</strain>
    </source>
</reference>
<evidence type="ECO:0000313" key="16">
    <source>
        <dbReference type="Proteomes" id="UP000248039"/>
    </source>
</evidence>
<comment type="similarity">
    <text evidence="3">Belongs to the Nth/MutY family.</text>
</comment>
<comment type="catalytic activity">
    <reaction evidence="1">
        <text>Hydrolyzes free adenine bases from 7,8-dihydro-8-oxoguanine:adenine mismatched double-stranded DNA, leaving an apurinic site.</text>
        <dbReference type="EC" id="3.2.2.31"/>
    </reaction>
</comment>
<gene>
    <name evidence="15" type="ORF">C7C46_02235</name>
</gene>
<evidence type="ECO:0000313" key="15">
    <source>
        <dbReference type="EMBL" id="PYC87880.1"/>
    </source>
</evidence>
<evidence type="ECO:0000256" key="7">
    <source>
        <dbReference type="ARBA" id="ARBA00022723"/>
    </source>
</evidence>
<dbReference type="InterPro" id="IPR044298">
    <property type="entry name" value="MIG/MutY"/>
</dbReference>
<dbReference type="Proteomes" id="UP000248039">
    <property type="component" value="Unassembled WGS sequence"/>
</dbReference>
<dbReference type="InterPro" id="IPR004036">
    <property type="entry name" value="Endonuclease-III-like_CS2"/>
</dbReference>
<keyword evidence="16" id="KW-1185">Reference proteome</keyword>
<keyword evidence="12" id="KW-0234">DNA repair</keyword>
<evidence type="ECO:0000256" key="9">
    <source>
        <dbReference type="ARBA" id="ARBA00022801"/>
    </source>
</evidence>
<dbReference type="GO" id="GO:0032357">
    <property type="term" value="F:oxidized purine DNA binding"/>
    <property type="evidence" value="ECO:0007669"/>
    <property type="project" value="TreeGrafter"/>
</dbReference>
<comment type="cofactor">
    <cofactor evidence="2">
        <name>[4Fe-4S] cluster</name>
        <dbReference type="ChEBI" id="CHEBI:49883"/>
    </cofactor>
</comment>
<evidence type="ECO:0000256" key="13">
    <source>
        <dbReference type="ARBA" id="ARBA00023295"/>
    </source>
</evidence>
<dbReference type="GO" id="GO:0034039">
    <property type="term" value="F:8-oxo-7,8-dihydroguanine DNA N-glycosylase activity"/>
    <property type="evidence" value="ECO:0007669"/>
    <property type="project" value="TreeGrafter"/>
</dbReference>
<dbReference type="GO" id="GO:0035485">
    <property type="term" value="F:adenine/guanine mispair binding"/>
    <property type="evidence" value="ECO:0007669"/>
    <property type="project" value="TreeGrafter"/>
</dbReference>
<sequence length="298" mass="32558">MATSTLPTPAPLLHSIVLDWYREHARDLPWRTEQATPWAVMVSEFMLQQTPVKRVLPVWALWLERWPTPAALAAEPAGEAVRAWGRLGYPRRALRLHAAASAIVERHGGLVPEDHAQLLALPGVGEYTAAAVASFAFKQRHAVLDTNVRRVLARAVGGVEYPANATTAAERKLAAELLPQAPEVAAEWAVGVMELGALVCTARSPECGGCPLFEQCAWQRAGCPPHQGPPRRGQTYEGTDRQVRGKLLAVLRAQHGPVRRGQLDVVWPDEIQRARALDGLVSDGLVEPLADGHYQLPR</sequence>
<dbReference type="PANTHER" id="PTHR42944:SF1">
    <property type="entry name" value="ADENINE DNA GLYCOSYLASE"/>
    <property type="match status" value="1"/>
</dbReference>
<evidence type="ECO:0000256" key="4">
    <source>
        <dbReference type="ARBA" id="ARBA00012045"/>
    </source>
</evidence>
<accession>A0A2V4PA28</accession>
<keyword evidence="13" id="KW-0326">Glycosidase</keyword>
<dbReference type="PROSITE" id="PS01155">
    <property type="entry name" value="ENDONUCLEASE_III_2"/>
    <property type="match status" value="1"/>
</dbReference>
<dbReference type="PANTHER" id="PTHR42944">
    <property type="entry name" value="ADENINE DNA GLYCOSYLASE"/>
    <property type="match status" value="1"/>
</dbReference>
<dbReference type="Gene3D" id="1.10.1670.10">
    <property type="entry name" value="Helix-hairpin-Helix base-excision DNA repair enzymes (C-terminal)"/>
    <property type="match status" value="1"/>
</dbReference>
<dbReference type="SMART" id="SM00478">
    <property type="entry name" value="ENDO3c"/>
    <property type="match status" value="1"/>
</dbReference>
<dbReference type="AlphaFoldDB" id="A0A2V4PA28"/>
<dbReference type="GO" id="GO:0000701">
    <property type="term" value="F:purine-specific mismatch base pair DNA N-glycosylase activity"/>
    <property type="evidence" value="ECO:0007669"/>
    <property type="project" value="UniProtKB-EC"/>
</dbReference>
<evidence type="ECO:0000256" key="8">
    <source>
        <dbReference type="ARBA" id="ARBA00022763"/>
    </source>
</evidence>
<dbReference type="GO" id="GO:0051539">
    <property type="term" value="F:4 iron, 4 sulfur cluster binding"/>
    <property type="evidence" value="ECO:0007669"/>
    <property type="project" value="UniProtKB-KW"/>
</dbReference>
<evidence type="ECO:0000256" key="2">
    <source>
        <dbReference type="ARBA" id="ARBA00001966"/>
    </source>
</evidence>
<dbReference type="GO" id="GO:0046872">
    <property type="term" value="F:metal ion binding"/>
    <property type="evidence" value="ECO:0007669"/>
    <property type="project" value="UniProtKB-KW"/>
</dbReference>
<dbReference type="InterPro" id="IPR000445">
    <property type="entry name" value="HhH_motif"/>
</dbReference>
<organism evidence="15 16">
    <name type="scientific">Streptomyces tateyamensis</name>
    <dbReference type="NCBI Taxonomy" id="565073"/>
    <lineage>
        <taxon>Bacteria</taxon>
        <taxon>Bacillati</taxon>
        <taxon>Actinomycetota</taxon>
        <taxon>Actinomycetes</taxon>
        <taxon>Kitasatosporales</taxon>
        <taxon>Streptomycetaceae</taxon>
        <taxon>Streptomyces</taxon>
    </lineage>
</organism>
<evidence type="ECO:0000256" key="12">
    <source>
        <dbReference type="ARBA" id="ARBA00023204"/>
    </source>
</evidence>
<protein>
    <recommendedName>
        <fullName evidence="5">Adenine DNA glycosylase</fullName>
        <ecNumber evidence="4">3.2.2.31</ecNumber>
    </recommendedName>
</protein>
<evidence type="ECO:0000256" key="10">
    <source>
        <dbReference type="ARBA" id="ARBA00023004"/>
    </source>
</evidence>
<dbReference type="FunFam" id="1.10.340.30:FF:000003">
    <property type="entry name" value="A/G-specific adenine glycosylase"/>
    <property type="match status" value="1"/>
</dbReference>
<evidence type="ECO:0000259" key="14">
    <source>
        <dbReference type="SMART" id="SM00478"/>
    </source>
</evidence>
<dbReference type="GO" id="GO:0006298">
    <property type="term" value="P:mismatch repair"/>
    <property type="evidence" value="ECO:0007669"/>
    <property type="project" value="TreeGrafter"/>
</dbReference>
<proteinExistence type="inferred from homology"/>
<dbReference type="EC" id="3.2.2.31" evidence="4"/>
<keyword evidence="7" id="KW-0479">Metal-binding</keyword>
<comment type="caution">
    <text evidence="15">The sequence shown here is derived from an EMBL/GenBank/DDBJ whole genome shotgun (WGS) entry which is preliminary data.</text>
</comment>
<evidence type="ECO:0000256" key="5">
    <source>
        <dbReference type="ARBA" id="ARBA00022023"/>
    </source>
</evidence>
<keyword evidence="11" id="KW-0411">Iron-sulfur</keyword>
<dbReference type="InterPro" id="IPR023170">
    <property type="entry name" value="HhH_base_excis_C"/>
</dbReference>
<keyword evidence="6" id="KW-0004">4Fe-4S</keyword>
<evidence type="ECO:0000256" key="11">
    <source>
        <dbReference type="ARBA" id="ARBA00023014"/>
    </source>
</evidence>
<dbReference type="Gene3D" id="1.10.340.30">
    <property type="entry name" value="Hypothetical protein, domain 2"/>
    <property type="match status" value="1"/>
</dbReference>
<dbReference type="RefSeq" id="WP_110665031.1">
    <property type="nucleotide sequence ID" value="NZ_PYBW01000010.1"/>
</dbReference>
<dbReference type="Pfam" id="PF10576">
    <property type="entry name" value="EndIII_4Fe-2S"/>
    <property type="match status" value="1"/>
</dbReference>
<keyword evidence="9" id="KW-0378">Hydrolase</keyword>
<dbReference type="GO" id="GO:0006284">
    <property type="term" value="P:base-excision repair"/>
    <property type="evidence" value="ECO:0007669"/>
    <property type="project" value="InterPro"/>
</dbReference>
<dbReference type="InterPro" id="IPR003651">
    <property type="entry name" value="Endonuclease3_FeS-loop_motif"/>
</dbReference>
<dbReference type="InterPro" id="IPR011257">
    <property type="entry name" value="DNA_glycosylase"/>
</dbReference>
<dbReference type="OrthoDB" id="9802365at2"/>
<feature type="domain" description="HhH-GPD" evidence="14">
    <location>
        <begin position="46"/>
        <end position="198"/>
    </location>
</feature>
<evidence type="ECO:0000256" key="3">
    <source>
        <dbReference type="ARBA" id="ARBA00008343"/>
    </source>
</evidence>
<keyword evidence="10" id="KW-0408">Iron</keyword>
<name>A0A2V4PA28_9ACTN</name>
<dbReference type="EMBL" id="PYBW01000010">
    <property type="protein sequence ID" value="PYC87880.1"/>
    <property type="molecule type" value="Genomic_DNA"/>
</dbReference>
<dbReference type="CDD" id="cd00056">
    <property type="entry name" value="ENDO3c"/>
    <property type="match status" value="1"/>
</dbReference>